<protein>
    <submittedName>
        <fullName evidence="1">Uncharacterized protein</fullName>
    </submittedName>
</protein>
<dbReference type="Proteomes" id="UP001497444">
    <property type="component" value="Chromosome 5"/>
</dbReference>
<dbReference type="EMBL" id="OZ020100">
    <property type="protein sequence ID" value="CAK9272824.1"/>
    <property type="molecule type" value="Genomic_DNA"/>
</dbReference>
<keyword evidence="2" id="KW-1185">Reference proteome</keyword>
<sequence>MHGTQVKCLRMGCHAYRSCGILVQNLWPKQPMLLNIKKEHGNICIDLGTLRLVGFSFWEYYHLKAETGSRNLAET</sequence>
<organism evidence="1 2">
    <name type="scientific">Sphagnum jensenii</name>
    <dbReference type="NCBI Taxonomy" id="128206"/>
    <lineage>
        <taxon>Eukaryota</taxon>
        <taxon>Viridiplantae</taxon>
        <taxon>Streptophyta</taxon>
        <taxon>Embryophyta</taxon>
        <taxon>Bryophyta</taxon>
        <taxon>Sphagnophytina</taxon>
        <taxon>Sphagnopsida</taxon>
        <taxon>Sphagnales</taxon>
        <taxon>Sphagnaceae</taxon>
        <taxon>Sphagnum</taxon>
    </lineage>
</organism>
<evidence type="ECO:0000313" key="1">
    <source>
        <dbReference type="EMBL" id="CAK9272824.1"/>
    </source>
</evidence>
<accession>A0ABP0X130</accession>
<reference evidence="1" key="1">
    <citation type="submission" date="2024-02" db="EMBL/GenBank/DDBJ databases">
        <authorList>
            <consortium name="ELIXIR-Norway"/>
            <consortium name="Elixir Norway"/>
        </authorList>
    </citation>
    <scope>NUCLEOTIDE SEQUENCE</scope>
</reference>
<name>A0ABP0X130_9BRYO</name>
<gene>
    <name evidence="1" type="ORF">CSSPJE1EN1_LOCUS18302</name>
</gene>
<proteinExistence type="predicted"/>
<evidence type="ECO:0000313" key="2">
    <source>
        <dbReference type="Proteomes" id="UP001497444"/>
    </source>
</evidence>